<gene>
    <name evidence="1" type="ORF">GCM10011534_22420</name>
</gene>
<dbReference type="Gene3D" id="3.90.550.10">
    <property type="entry name" value="Spore Coat Polysaccharide Biosynthesis Protein SpsA, Chain A"/>
    <property type="match status" value="1"/>
</dbReference>
<dbReference type="PANTHER" id="PTHR36529:SF1">
    <property type="entry name" value="GLYCOSYLTRANSFERASE"/>
    <property type="match status" value="1"/>
</dbReference>
<dbReference type="InterPro" id="IPR029044">
    <property type="entry name" value="Nucleotide-diphossugar_trans"/>
</dbReference>
<dbReference type="InterPro" id="IPR018641">
    <property type="entry name" value="Trfase_1_rSAM/seldom-assoc"/>
</dbReference>
<dbReference type="EMBL" id="BMLF01000001">
    <property type="protein sequence ID" value="GGM00111.1"/>
    <property type="molecule type" value="Genomic_DNA"/>
</dbReference>
<accession>A0A917WEK5</accession>
<proteinExistence type="predicted"/>
<name>A0A917WEK5_9RHOB</name>
<keyword evidence="2" id="KW-1185">Reference proteome</keyword>
<dbReference type="SUPFAM" id="SSF53448">
    <property type="entry name" value="Nucleotide-diphospho-sugar transferases"/>
    <property type="match status" value="1"/>
</dbReference>
<dbReference type="AlphaFoldDB" id="A0A917WEK5"/>
<dbReference type="Proteomes" id="UP000649829">
    <property type="component" value="Unassembled WGS sequence"/>
</dbReference>
<protein>
    <recommendedName>
        <fullName evidence="3">Glycosyltransferase</fullName>
    </recommendedName>
</protein>
<dbReference type="RefSeq" id="WP_051630786.1">
    <property type="nucleotide sequence ID" value="NZ_BMLF01000001.1"/>
</dbReference>
<reference evidence="1" key="2">
    <citation type="submission" date="2020-09" db="EMBL/GenBank/DDBJ databases">
        <authorList>
            <person name="Sun Q."/>
            <person name="Zhou Y."/>
        </authorList>
    </citation>
    <scope>NUCLEOTIDE SEQUENCE</scope>
    <source>
        <strain evidence="1">CGMCC 1.6293</strain>
    </source>
</reference>
<comment type="caution">
    <text evidence="1">The sequence shown here is derived from an EMBL/GenBank/DDBJ whole genome shotgun (WGS) entry which is preliminary data.</text>
</comment>
<reference evidence="1" key="1">
    <citation type="journal article" date="2014" name="Int. J. Syst. Evol. Microbiol.">
        <title>Complete genome sequence of Corynebacterium casei LMG S-19264T (=DSM 44701T), isolated from a smear-ripened cheese.</title>
        <authorList>
            <consortium name="US DOE Joint Genome Institute (JGI-PGF)"/>
            <person name="Walter F."/>
            <person name="Albersmeier A."/>
            <person name="Kalinowski J."/>
            <person name="Ruckert C."/>
        </authorList>
    </citation>
    <scope>NUCLEOTIDE SEQUENCE</scope>
    <source>
        <strain evidence="1">CGMCC 1.6293</strain>
    </source>
</reference>
<evidence type="ECO:0000313" key="1">
    <source>
        <dbReference type="EMBL" id="GGM00111.1"/>
    </source>
</evidence>
<dbReference type="PANTHER" id="PTHR36529">
    <property type="entry name" value="SLL1095 PROTEIN"/>
    <property type="match status" value="1"/>
</dbReference>
<dbReference type="Pfam" id="PF09837">
    <property type="entry name" value="DUF2064"/>
    <property type="match status" value="1"/>
</dbReference>
<evidence type="ECO:0000313" key="2">
    <source>
        <dbReference type="Proteomes" id="UP000649829"/>
    </source>
</evidence>
<organism evidence="1 2">
    <name type="scientific">Pseudooceanicola nanhaiensis</name>
    <dbReference type="NCBI Taxonomy" id="375761"/>
    <lineage>
        <taxon>Bacteria</taxon>
        <taxon>Pseudomonadati</taxon>
        <taxon>Pseudomonadota</taxon>
        <taxon>Alphaproteobacteria</taxon>
        <taxon>Rhodobacterales</taxon>
        <taxon>Paracoccaceae</taxon>
        <taxon>Pseudooceanicola</taxon>
    </lineage>
</organism>
<sequence length="208" mass="22225">MRRPADAATPAARYARRRPRLVVMVKAPRPGRVKTRLGAGIGMVPAAWWMRHQLRALLPRLRDPRWDLVLAVAPDAATGARDWPAHLPRLPQGTGDLGARMGRVLRTAPAGPLCIIGADIPGVTRAHIARAFRALGHAAAVLGPAPDGGYWLIGLARTAATPATLFDGVRWSSPHARADTEASLPGARIAHVDRLADVDEAADLPRHA</sequence>
<evidence type="ECO:0008006" key="3">
    <source>
        <dbReference type="Google" id="ProtNLM"/>
    </source>
</evidence>